<proteinExistence type="predicted"/>
<name>A0A0E9PB68_ANGAN</name>
<reference evidence="1" key="1">
    <citation type="submission" date="2014-11" db="EMBL/GenBank/DDBJ databases">
        <authorList>
            <person name="Amaro Gonzalez C."/>
        </authorList>
    </citation>
    <scope>NUCLEOTIDE SEQUENCE</scope>
</reference>
<evidence type="ECO:0000313" key="1">
    <source>
        <dbReference type="EMBL" id="JAH01275.1"/>
    </source>
</evidence>
<sequence length="28" mass="3427">MVRQLFNVYAEHEIKFFILTREVESILT</sequence>
<dbReference type="AlphaFoldDB" id="A0A0E9PB68"/>
<organism evidence="1">
    <name type="scientific">Anguilla anguilla</name>
    <name type="common">European freshwater eel</name>
    <name type="synonym">Muraena anguilla</name>
    <dbReference type="NCBI Taxonomy" id="7936"/>
    <lineage>
        <taxon>Eukaryota</taxon>
        <taxon>Metazoa</taxon>
        <taxon>Chordata</taxon>
        <taxon>Craniata</taxon>
        <taxon>Vertebrata</taxon>
        <taxon>Euteleostomi</taxon>
        <taxon>Actinopterygii</taxon>
        <taxon>Neopterygii</taxon>
        <taxon>Teleostei</taxon>
        <taxon>Anguilliformes</taxon>
        <taxon>Anguillidae</taxon>
        <taxon>Anguilla</taxon>
    </lineage>
</organism>
<dbReference type="EMBL" id="GBXM01107302">
    <property type="protein sequence ID" value="JAH01275.1"/>
    <property type="molecule type" value="Transcribed_RNA"/>
</dbReference>
<reference evidence="1" key="2">
    <citation type="journal article" date="2015" name="Fish Shellfish Immunol.">
        <title>Early steps in the European eel (Anguilla anguilla)-Vibrio vulnificus interaction in the gills: Role of the RtxA13 toxin.</title>
        <authorList>
            <person name="Callol A."/>
            <person name="Pajuelo D."/>
            <person name="Ebbesson L."/>
            <person name="Teles M."/>
            <person name="MacKenzie S."/>
            <person name="Amaro C."/>
        </authorList>
    </citation>
    <scope>NUCLEOTIDE SEQUENCE</scope>
</reference>
<protein>
    <submittedName>
        <fullName evidence="1">Uncharacterized protein</fullName>
    </submittedName>
</protein>
<accession>A0A0E9PB68</accession>